<evidence type="ECO:0000313" key="2">
    <source>
        <dbReference type="Proteomes" id="UP000029453"/>
    </source>
</evidence>
<sequence>MTTLSKAELKMKLNAWAKDASEKSKTFLNCLKESQVQLYEHKKQIVGSFVKFFVLNMKPEEVEICKRGAKHLSEQYDFDKLSEMDFYGMMNPLATLRIHNRKIRELVRWFN</sequence>
<keyword evidence="2" id="KW-1185">Reference proteome</keyword>
<evidence type="ECO:0000313" key="1">
    <source>
        <dbReference type="EMBL" id="GAC44246.1"/>
    </source>
</evidence>
<organism evidence="1 2">
    <name type="scientific">Paenibacillus popilliae ATCC 14706</name>
    <dbReference type="NCBI Taxonomy" id="1212764"/>
    <lineage>
        <taxon>Bacteria</taxon>
        <taxon>Bacillati</taxon>
        <taxon>Bacillota</taxon>
        <taxon>Bacilli</taxon>
        <taxon>Bacillales</taxon>
        <taxon>Paenibacillaceae</taxon>
        <taxon>Paenibacillus</taxon>
    </lineage>
</organism>
<dbReference type="Proteomes" id="UP000029453">
    <property type="component" value="Unassembled WGS sequence"/>
</dbReference>
<proteinExistence type="predicted"/>
<dbReference type="GO" id="GO:0016829">
    <property type="term" value="F:lyase activity"/>
    <property type="evidence" value="ECO:0007669"/>
    <property type="project" value="UniProtKB-KW"/>
</dbReference>
<name>M9LRT7_PAEPP</name>
<feature type="non-terminal residue" evidence="1">
    <location>
        <position position="111"/>
    </location>
</feature>
<reference evidence="1 2" key="1">
    <citation type="submission" date="2012-10" db="EMBL/GenBank/DDBJ databases">
        <title>Draft Genome Sequence of Paenibacillus popilliae ATCC 14706T.</title>
        <authorList>
            <person name="Iiyama K."/>
            <person name="Mori K."/>
            <person name="Mon H."/>
            <person name="Chieda Y."/>
            <person name="Lee J.M."/>
            <person name="Kusakabe T."/>
            <person name="Tashiro K."/>
            <person name="Asano S."/>
            <person name="Yasunaga-Aoki C."/>
            <person name="Shimizu S."/>
        </authorList>
    </citation>
    <scope>NUCLEOTIDE SEQUENCE [LARGE SCALE GENOMIC DNA]</scope>
    <source>
        <strain evidence="1 2">ATCC 14706</strain>
    </source>
</reference>
<comment type="caution">
    <text evidence="1">The sequence shown here is derived from an EMBL/GenBank/DDBJ whole genome shotgun (WGS) entry which is preliminary data.</text>
</comment>
<protein>
    <submittedName>
        <fullName evidence="1">Aspartate ammonia-lyase</fullName>
    </submittedName>
</protein>
<keyword evidence="1" id="KW-0456">Lyase</keyword>
<dbReference type="AlphaFoldDB" id="M9LRT7"/>
<gene>
    <name evidence="1" type="ORF">PPOP_3649</name>
</gene>
<accession>M9LRT7</accession>
<dbReference type="RefSeq" id="WP_006288043.1">
    <property type="nucleotide sequence ID" value="NZ_BALG01000395.1"/>
</dbReference>
<dbReference type="EMBL" id="BALG01000395">
    <property type="protein sequence ID" value="GAC44246.1"/>
    <property type="molecule type" value="Genomic_DNA"/>
</dbReference>